<keyword evidence="4" id="KW-1133">Transmembrane helix</keyword>
<dbReference type="PROSITE" id="PS50885">
    <property type="entry name" value="HAMP"/>
    <property type="match status" value="1"/>
</dbReference>
<dbReference type="InterPro" id="IPR050469">
    <property type="entry name" value="Diguanylate_Cyclase"/>
</dbReference>
<comment type="caution">
    <text evidence="7">The sequence shown here is derived from an EMBL/GenBank/DDBJ whole genome shotgun (WGS) entry which is preliminary data.</text>
</comment>
<evidence type="ECO:0000256" key="2">
    <source>
        <dbReference type="ARBA" id="ARBA00022475"/>
    </source>
</evidence>
<dbReference type="SMART" id="SM00267">
    <property type="entry name" value="GGDEF"/>
    <property type="match status" value="1"/>
</dbReference>
<dbReference type="InterPro" id="IPR000160">
    <property type="entry name" value="GGDEF_dom"/>
</dbReference>
<dbReference type="NCBIfam" id="TIGR00254">
    <property type="entry name" value="GGDEF"/>
    <property type="match status" value="1"/>
</dbReference>
<evidence type="ECO:0000256" key="4">
    <source>
        <dbReference type="SAM" id="Phobius"/>
    </source>
</evidence>
<dbReference type="Pfam" id="PF05227">
    <property type="entry name" value="CHASE3"/>
    <property type="match status" value="1"/>
</dbReference>
<dbReference type="RefSeq" id="WP_174881444.1">
    <property type="nucleotide sequence ID" value="NZ_CADEPK010000355.1"/>
</dbReference>
<keyword evidence="2" id="KW-1003">Cell membrane</keyword>
<feature type="transmembrane region" description="Helical" evidence="4">
    <location>
        <begin position="202"/>
        <end position="222"/>
    </location>
</feature>
<dbReference type="Proteomes" id="UP001232245">
    <property type="component" value="Unassembled WGS sequence"/>
</dbReference>
<keyword evidence="8" id="KW-1185">Reference proteome</keyword>
<protein>
    <submittedName>
        <fullName evidence="7">Diguanylate cyclase (GGDEF)-like protein</fullName>
    </submittedName>
</protein>
<dbReference type="Pfam" id="PF00990">
    <property type="entry name" value="GGDEF"/>
    <property type="match status" value="1"/>
</dbReference>
<gene>
    <name evidence="7" type="ORF">J2S02_002612</name>
</gene>
<dbReference type="SUPFAM" id="SSF158472">
    <property type="entry name" value="HAMP domain-like"/>
    <property type="match status" value="1"/>
</dbReference>
<feature type="domain" description="GGDEF" evidence="6">
    <location>
        <begin position="318"/>
        <end position="455"/>
    </location>
</feature>
<sequence length="455" mass="53724">MNEIRATLFKTIDLGEDMIKKFESRKNSIGRKYLLRTGFSAIIFIVYMLINFIYIVGVINEHKKIQKELDKLDEHLSDLYISVINQETGQRGFILTNNHDFLQPYHEGKVVFRGQEKQLNHYLDVYPQFSEHIQDTIKKGEYWTNNYGEPQIQMSKLGEKPSEDSLKKGKIAFDTFRESYQITHQFVEKKKINLENAFYNKLILMFSLTSLFSVLVLLFIWYRMFIEFRSIITPIILLSHCVKDYTQNIFSTKPPLYKAKDELGDLISNIETMRLELEMNMDYMEKKAYTDGLTGVFNRRYFDKILHNEWERQRRLANKISIILFDIDYFKKFNDKYGHVAGDYCLKKVAEKMQELFHHSSDVPVRYGGEEFAILLLEQEEEKVLYKAEQLRKEIEYLNIPHEDSNVSNWITISVGIATVIPNEHLEIKSFINRADKALYKSKLSGRNQVNSSTY</sequence>
<evidence type="ECO:0000259" key="5">
    <source>
        <dbReference type="PROSITE" id="PS50885"/>
    </source>
</evidence>
<evidence type="ECO:0000256" key="1">
    <source>
        <dbReference type="ARBA" id="ARBA00004236"/>
    </source>
</evidence>
<proteinExistence type="predicted"/>
<evidence type="ECO:0000259" key="6">
    <source>
        <dbReference type="PROSITE" id="PS50887"/>
    </source>
</evidence>
<dbReference type="InterPro" id="IPR007891">
    <property type="entry name" value="CHASE3"/>
</dbReference>
<feature type="domain" description="HAMP" evidence="5">
    <location>
        <begin position="229"/>
        <end position="282"/>
    </location>
</feature>
<dbReference type="InterPro" id="IPR003660">
    <property type="entry name" value="HAMP_dom"/>
</dbReference>
<dbReference type="SUPFAM" id="SSF55073">
    <property type="entry name" value="Nucleotide cyclase"/>
    <property type="match status" value="1"/>
</dbReference>
<reference evidence="7 8" key="1">
    <citation type="submission" date="2023-07" db="EMBL/GenBank/DDBJ databases">
        <title>Genomic Encyclopedia of Type Strains, Phase IV (KMG-IV): sequencing the most valuable type-strain genomes for metagenomic binning, comparative biology and taxonomic classification.</title>
        <authorList>
            <person name="Goeker M."/>
        </authorList>
    </citation>
    <scope>NUCLEOTIDE SEQUENCE [LARGE SCALE GENOMIC DNA]</scope>
    <source>
        <strain evidence="7 8">DSM 17723</strain>
    </source>
</reference>
<keyword evidence="3 4" id="KW-0472">Membrane</keyword>
<dbReference type="InterPro" id="IPR029787">
    <property type="entry name" value="Nucleotide_cyclase"/>
</dbReference>
<dbReference type="PANTHER" id="PTHR45138">
    <property type="entry name" value="REGULATORY COMPONENTS OF SENSORY TRANSDUCTION SYSTEM"/>
    <property type="match status" value="1"/>
</dbReference>
<accession>A0ABT9Z388</accession>
<keyword evidence="4" id="KW-0812">Transmembrane</keyword>
<dbReference type="PANTHER" id="PTHR45138:SF9">
    <property type="entry name" value="DIGUANYLATE CYCLASE DGCM-RELATED"/>
    <property type="match status" value="1"/>
</dbReference>
<dbReference type="Gene3D" id="3.30.70.270">
    <property type="match status" value="1"/>
</dbReference>
<comment type="subcellular location">
    <subcellularLocation>
        <location evidence="1">Cell membrane</location>
    </subcellularLocation>
</comment>
<organism evidence="7 8">
    <name type="scientific">Metabacillus niabensis</name>
    <dbReference type="NCBI Taxonomy" id="324854"/>
    <lineage>
        <taxon>Bacteria</taxon>
        <taxon>Bacillati</taxon>
        <taxon>Bacillota</taxon>
        <taxon>Bacilli</taxon>
        <taxon>Bacillales</taxon>
        <taxon>Bacillaceae</taxon>
        <taxon>Metabacillus</taxon>
    </lineage>
</organism>
<dbReference type="InterPro" id="IPR043128">
    <property type="entry name" value="Rev_trsase/Diguanyl_cyclase"/>
</dbReference>
<name>A0ABT9Z388_9BACI</name>
<dbReference type="PROSITE" id="PS50887">
    <property type="entry name" value="GGDEF"/>
    <property type="match status" value="1"/>
</dbReference>
<feature type="transmembrane region" description="Helical" evidence="4">
    <location>
        <begin position="33"/>
        <end position="57"/>
    </location>
</feature>
<dbReference type="Gene3D" id="6.10.340.10">
    <property type="match status" value="1"/>
</dbReference>
<evidence type="ECO:0000313" key="7">
    <source>
        <dbReference type="EMBL" id="MDQ0226267.1"/>
    </source>
</evidence>
<evidence type="ECO:0000313" key="8">
    <source>
        <dbReference type="Proteomes" id="UP001232245"/>
    </source>
</evidence>
<dbReference type="EMBL" id="JAUSTZ010000004">
    <property type="protein sequence ID" value="MDQ0226267.1"/>
    <property type="molecule type" value="Genomic_DNA"/>
</dbReference>
<evidence type="ECO:0000256" key="3">
    <source>
        <dbReference type="ARBA" id="ARBA00023136"/>
    </source>
</evidence>
<dbReference type="CDD" id="cd01949">
    <property type="entry name" value="GGDEF"/>
    <property type="match status" value="1"/>
</dbReference>